<dbReference type="AlphaFoldDB" id="H0EBJ1"/>
<evidence type="ECO:0000313" key="2">
    <source>
        <dbReference type="Proteomes" id="UP000005143"/>
    </source>
</evidence>
<evidence type="ECO:0000313" key="1">
    <source>
        <dbReference type="EMBL" id="EHN08972.1"/>
    </source>
</evidence>
<name>H0EBJ1_9ACTN</name>
<comment type="caution">
    <text evidence="1">The sequence shown here is derived from an EMBL/GenBank/DDBJ whole genome shotgun (WGS) entry which is preliminary data.</text>
</comment>
<sequence length="108" mass="11142">MLVVQDARRRELFLTLDGDAPQVIPAADLDAALAALSAAPAVAVGDGAITHRDQLEAAGIEVPADPRWHAVDGLALARSGAAMPVGSPADVRPVYVRGADAIPTSQRR</sequence>
<proteinExistence type="predicted"/>
<keyword evidence="2" id="KW-1185">Reference proteome</keyword>
<gene>
    <name evidence="1" type="ORF">PAI11_42220</name>
</gene>
<reference evidence="1 2" key="1">
    <citation type="journal article" date="2013" name="Biodegradation">
        <title>Quantitative proteomic analysis of ibuprofen-degrading Patulibacter sp. strain I11.</title>
        <authorList>
            <person name="Almeida B."/>
            <person name="Kjeldal H."/>
            <person name="Lolas I."/>
            <person name="Knudsen A.D."/>
            <person name="Carvalho G."/>
            <person name="Nielsen K.L."/>
            <person name="Barreto Crespo M.T."/>
            <person name="Stensballe A."/>
            <person name="Nielsen J.L."/>
        </authorList>
    </citation>
    <scope>NUCLEOTIDE SEQUENCE [LARGE SCALE GENOMIC DNA]</scope>
    <source>
        <strain evidence="1 2">I11</strain>
    </source>
</reference>
<accession>H0EBJ1</accession>
<dbReference type="Proteomes" id="UP000005143">
    <property type="component" value="Unassembled WGS sequence"/>
</dbReference>
<protein>
    <submittedName>
        <fullName evidence="1">Uncharacterized protein</fullName>
    </submittedName>
</protein>
<dbReference type="EMBL" id="AGUD01000308">
    <property type="protein sequence ID" value="EHN08972.1"/>
    <property type="molecule type" value="Genomic_DNA"/>
</dbReference>
<organism evidence="1 2">
    <name type="scientific">Patulibacter medicamentivorans</name>
    <dbReference type="NCBI Taxonomy" id="1097667"/>
    <lineage>
        <taxon>Bacteria</taxon>
        <taxon>Bacillati</taxon>
        <taxon>Actinomycetota</taxon>
        <taxon>Thermoleophilia</taxon>
        <taxon>Solirubrobacterales</taxon>
        <taxon>Patulibacteraceae</taxon>
        <taxon>Patulibacter</taxon>
    </lineage>
</organism>